<dbReference type="Pfam" id="PF12146">
    <property type="entry name" value="Hydrolase_4"/>
    <property type="match status" value="1"/>
</dbReference>
<dbReference type="InterPro" id="IPR053145">
    <property type="entry name" value="AB_hydrolase_Est10"/>
</dbReference>
<dbReference type="PANTHER" id="PTHR43265:SF1">
    <property type="entry name" value="ESTERASE ESTD"/>
    <property type="match status" value="1"/>
</dbReference>
<dbReference type="Proteomes" id="UP001250698">
    <property type="component" value="Unassembled WGS sequence"/>
</dbReference>
<keyword evidence="4" id="KW-0378">Hydrolase</keyword>
<keyword evidence="2" id="KW-0732">Signal</keyword>
<comment type="caution">
    <text evidence="4">The sequence shown here is derived from an EMBL/GenBank/DDBJ whole genome shotgun (WGS) entry which is preliminary data.</text>
</comment>
<dbReference type="SUPFAM" id="SSF53474">
    <property type="entry name" value="alpha/beta-Hydrolases"/>
    <property type="match status" value="1"/>
</dbReference>
<dbReference type="Gene3D" id="3.40.50.1820">
    <property type="entry name" value="alpha/beta hydrolase"/>
    <property type="match status" value="1"/>
</dbReference>
<sequence length="497" mass="53672">MKKLLPVFLLLGLLLWLIPGAVLAGDSPAPLNGQWKGPLKVPGGQLTLIITVVPLSNGTYYAALDAPQQRISRMPAEVALKGTDITISIPQAGSKFVGKVKDGGATFQGTWTQPGLTTPLTLSRMKPTAQPVAASKPRLTPPYREEEVKFLNTKADLALAGTLTIPAGPGPFPAVVLLSDNGPQSRDVEQQDYRMFGSLADYLTRRGIAVLRFDDRGVGKSQGNHFSTTTVDLVTDAQAAMVYLRAKPLIDQRYIGLVGHGEGANVALLAAAEQQPATPAFVVSLSGYGVPGRDVIMRQQLEIMRLIGSNPAQVKAALELHKEMVDIIRQTPNDNQARGKVAATLRFNNTDMDPHMARARAVQLTSPWSRYFLDFDPTRSLADVKCPVLLLGGSNDLQVDSQQNMAPLKQGLKNAKVKSTKLAGLNHWYQPEMKDWPVVNGEQQPVFSPKALDTMREWIFASTERPQPAPSTGNTADKPSAPAKTAKKAPKSAQASR</sequence>
<feature type="chain" id="PRO_5046511281" evidence="2">
    <location>
        <begin position="25"/>
        <end position="497"/>
    </location>
</feature>
<evidence type="ECO:0000313" key="5">
    <source>
        <dbReference type="Proteomes" id="UP001250698"/>
    </source>
</evidence>
<evidence type="ECO:0000256" key="1">
    <source>
        <dbReference type="SAM" id="MobiDB-lite"/>
    </source>
</evidence>
<feature type="region of interest" description="Disordered" evidence="1">
    <location>
        <begin position="460"/>
        <end position="497"/>
    </location>
</feature>
<dbReference type="GO" id="GO:0016787">
    <property type="term" value="F:hydrolase activity"/>
    <property type="evidence" value="ECO:0007669"/>
    <property type="project" value="UniProtKB-KW"/>
</dbReference>
<dbReference type="RefSeq" id="WP_315998331.1">
    <property type="nucleotide sequence ID" value="NZ_JAWDJT010000006.1"/>
</dbReference>
<reference evidence="4 5" key="1">
    <citation type="submission" date="2023-10" db="EMBL/GenBank/DDBJ databases">
        <title>Hymenobacter endophyticus sp. nov., an isolate from the leaf tissues of wheat.</title>
        <authorList>
            <person name="Dai Y."/>
        </authorList>
    </citation>
    <scope>NUCLEOTIDE SEQUENCE [LARGE SCALE GENOMIC DNA]</scope>
    <source>
        <strain evidence="4 5">ZK17L-C2</strain>
    </source>
</reference>
<name>A0ABU3THK6_9BACT</name>
<feature type="domain" description="Serine aminopeptidase S33" evidence="3">
    <location>
        <begin position="194"/>
        <end position="417"/>
    </location>
</feature>
<protein>
    <submittedName>
        <fullName evidence="4">Alpha/beta fold hydrolase</fullName>
    </submittedName>
</protein>
<dbReference type="InterPro" id="IPR029058">
    <property type="entry name" value="AB_hydrolase_fold"/>
</dbReference>
<feature type="signal peptide" evidence="2">
    <location>
        <begin position="1"/>
        <end position="24"/>
    </location>
</feature>
<proteinExistence type="predicted"/>
<dbReference type="EMBL" id="JAWDJT010000006">
    <property type="protein sequence ID" value="MDU0370855.1"/>
    <property type="molecule type" value="Genomic_DNA"/>
</dbReference>
<evidence type="ECO:0000256" key="2">
    <source>
        <dbReference type="SAM" id="SignalP"/>
    </source>
</evidence>
<gene>
    <name evidence="4" type="ORF">ROI90_10655</name>
</gene>
<dbReference type="InterPro" id="IPR022742">
    <property type="entry name" value="Hydrolase_4"/>
</dbReference>
<dbReference type="PANTHER" id="PTHR43265">
    <property type="entry name" value="ESTERASE ESTD"/>
    <property type="match status" value="1"/>
</dbReference>
<organism evidence="4 5">
    <name type="scientific">Hymenobacter endophyticus</name>
    <dbReference type="NCBI Taxonomy" id="3076335"/>
    <lineage>
        <taxon>Bacteria</taxon>
        <taxon>Pseudomonadati</taxon>
        <taxon>Bacteroidota</taxon>
        <taxon>Cytophagia</taxon>
        <taxon>Cytophagales</taxon>
        <taxon>Hymenobacteraceae</taxon>
        <taxon>Hymenobacter</taxon>
    </lineage>
</organism>
<keyword evidence="5" id="KW-1185">Reference proteome</keyword>
<accession>A0ABU3THK6</accession>
<evidence type="ECO:0000259" key="3">
    <source>
        <dbReference type="Pfam" id="PF12146"/>
    </source>
</evidence>
<evidence type="ECO:0000313" key="4">
    <source>
        <dbReference type="EMBL" id="MDU0370855.1"/>
    </source>
</evidence>